<dbReference type="EMBL" id="JAAAIN010002065">
    <property type="protein sequence ID" value="KAG0297389.1"/>
    <property type="molecule type" value="Genomic_DNA"/>
</dbReference>
<evidence type="ECO:0000313" key="2">
    <source>
        <dbReference type="Proteomes" id="UP000823405"/>
    </source>
</evidence>
<comment type="caution">
    <text evidence="1">The sequence shown here is derived from an EMBL/GenBank/DDBJ whole genome shotgun (WGS) entry which is preliminary data.</text>
</comment>
<dbReference type="OrthoDB" id="2423781at2759"/>
<dbReference type="AlphaFoldDB" id="A0A9P6QSC1"/>
<proteinExistence type="predicted"/>
<protein>
    <submittedName>
        <fullName evidence="1">Uncharacterized protein</fullName>
    </submittedName>
</protein>
<organism evidence="1 2">
    <name type="scientific">Linnemannia gamsii</name>
    <dbReference type="NCBI Taxonomy" id="64522"/>
    <lineage>
        <taxon>Eukaryota</taxon>
        <taxon>Fungi</taxon>
        <taxon>Fungi incertae sedis</taxon>
        <taxon>Mucoromycota</taxon>
        <taxon>Mortierellomycotina</taxon>
        <taxon>Mortierellomycetes</taxon>
        <taxon>Mortierellales</taxon>
        <taxon>Mortierellaceae</taxon>
        <taxon>Linnemannia</taxon>
    </lineage>
</organism>
<keyword evidence="2" id="KW-1185">Reference proteome</keyword>
<dbReference type="Proteomes" id="UP000823405">
    <property type="component" value="Unassembled WGS sequence"/>
</dbReference>
<accession>A0A9P6QSC1</accession>
<name>A0A9P6QSC1_9FUNG</name>
<reference evidence="1" key="1">
    <citation type="journal article" date="2020" name="Fungal Divers.">
        <title>Resolving the Mortierellaceae phylogeny through synthesis of multi-gene phylogenetics and phylogenomics.</title>
        <authorList>
            <person name="Vandepol N."/>
            <person name="Liber J."/>
            <person name="Desiro A."/>
            <person name="Na H."/>
            <person name="Kennedy M."/>
            <person name="Barry K."/>
            <person name="Grigoriev I.V."/>
            <person name="Miller A.N."/>
            <person name="O'Donnell K."/>
            <person name="Stajich J.E."/>
            <person name="Bonito G."/>
        </authorList>
    </citation>
    <scope>NUCLEOTIDE SEQUENCE</scope>
    <source>
        <strain evidence="1">NVP60</strain>
    </source>
</reference>
<evidence type="ECO:0000313" key="1">
    <source>
        <dbReference type="EMBL" id="KAG0297389.1"/>
    </source>
</evidence>
<sequence>MKRYTYSTVLSGIINTISPAAQGFTLSPRIKTESLVPSLSSRLPSVEALLGELLNALAPDQDNDSLAKITLVGLQVKVWELLAKSARDGPPKNKEQKAVMVVLKAVGQICLFLENKQLEPPHSEHVFVSVWSSIMNLLFQGSLIRVIPGELMSIAAKDSRALTEEEFGLTTKYNCGRKVDLSVRVYADHTWQNEIAVYDIKTSTSSNAMCLQQQQKSVRLNGAILLDLEQRGVNIGNYYPIIAEGRGLALDFYTLRRYDDVLGAGRSTLCRVWLPSNEAQLKQFLKSDSLHVLLAFAEHMRKFSQAGTDAFALIDHGPLPPTPPQQQKRLDPYILFTPSKSNKRARIPDLFEDAD</sequence>
<gene>
    <name evidence="1" type="ORF">BGZ97_004303</name>
</gene>